<dbReference type="PATRIC" id="fig|1123269.5.peg.96"/>
<dbReference type="Proteomes" id="UP000018851">
    <property type="component" value="Chromosome"/>
</dbReference>
<sequence length="147" mass="16150">MVRLFLGFLLAPMPLLLPIMWFAIVVSDTGPLPVQIARMLTIAAFIYGPTLLFGVPTHVLLRRFGKRRLWHYLAAAMALPVLATLAVFIMEIIRTEDYGSFGAPAAMIGSLLALAAALTALLFWLIAIWRSPEPGQIARTKLSAVFD</sequence>
<proteinExistence type="predicted"/>
<protein>
    <submittedName>
        <fullName evidence="2">Uncharacterized protein</fullName>
    </submittedName>
</protein>
<keyword evidence="1" id="KW-0812">Transmembrane</keyword>
<keyword evidence="1" id="KW-0472">Membrane</keyword>
<feature type="transmembrane region" description="Helical" evidence="1">
    <location>
        <begin position="105"/>
        <end position="129"/>
    </location>
</feature>
<dbReference type="STRING" id="1123269.NX02_00495"/>
<feature type="transmembrane region" description="Helical" evidence="1">
    <location>
        <begin position="37"/>
        <end position="61"/>
    </location>
</feature>
<keyword evidence="3" id="KW-1185">Reference proteome</keyword>
<reference evidence="2 3" key="1">
    <citation type="submission" date="2013-07" db="EMBL/GenBank/DDBJ databases">
        <title>Completed genome of Sphingomonas sanxanigenens NX02.</title>
        <authorList>
            <person name="Ma T."/>
            <person name="Huang H."/>
            <person name="Wu M."/>
            <person name="Li X."/>
            <person name="Li G."/>
        </authorList>
    </citation>
    <scope>NUCLEOTIDE SEQUENCE [LARGE SCALE GENOMIC DNA]</scope>
    <source>
        <strain evidence="2 3">NX02</strain>
    </source>
</reference>
<evidence type="ECO:0000256" key="1">
    <source>
        <dbReference type="SAM" id="Phobius"/>
    </source>
</evidence>
<gene>
    <name evidence="2" type="ORF">NX02_00495</name>
</gene>
<organism evidence="2 3">
    <name type="scientific">Sphingomonas sanxanigenens DSM 19645 = NX02</name>
    <dbReference type="NCBI Taxonomy" id="1123269"/>
    <lineage>
        <taxon>Bacteria</taxon>
        <taxon>Pseudomonadati</taxon>
        <taxon>Pseudomonadota</taxon>
        <taxon>Alphaproteobacteria</taxon>
        <taxon>Sphingomonadales</taxon>
        <taxon>Sphingomonadaceae</taxon>
        <taxon>Sphingomonas</taxon>
    </lineage>
</organism>
<keyword evidence="1" id="KW-1133">Transmembrane helix</keyword>
<dbReference type="EMBL" id="CP006644">
    <property type="protein sequence ID" value="AHE51867.1"/>
    <property type="molecule type" value="Genomic_DNA"/>
</dbReference>
<feature type="transmembrane region" description="Helical" evidence="1">
    <location>
        <begin position="73"/>
        <end position="93"/>
    </location>
</feature>
<accession>W0A5W2</accession>
<dbReference type="HOGENOM" id="CLU_1766844_0_0_5"/>
<dbReference type="RefSeq" id="WP_039996335.1">
    <property type="nucleotide sequence ID" value="NZ_CP006644.1"/>
</dbReference>
<evidence type="ECO:0000313" key="3">
    <source>
        <dbReference type="Proteomes" id="UP000018851"/>
    </source>
</evidence>
<evidence type="ECO:0000313" key="2">
    <source>
        <dbReference type="EMBL" id="AHE51867.1"/>
    </source>
</evidence>
<name>W0A5W2_9SPHN</name>
<dbReference type="AlphaFoldDB" id="W0A5W2"/>
<dbReference type="KEGG" id="ssan:NX02_00495"/>